<dbReference type="PANTHER" id="PTHR33129">
    <property type="entry name" value="PROTEIN KINASE DOMAIN-CONTAINING PROTEIN-RELATED"/>
    <property type="match status" value="1"/>
</dbReference>
<gene>
    <name evidence="1" type="ORF">RclHR1_05630010</name>
</gene>
<evidence type="ECO:0000313" key="1">
    <source>
        <dbReference type="EMBL" id="GBC04353.1"/>
    </source>
</evidence>
<dbReference type="AlphaFoldDB" id="A0A2Z6RU56"/>
<organism evidence="1 2">
    <name type="scientific">Rhizophagus clarus</name>
    <dbReference type="NCBI Taxonomy" id="94130"/>
    <lineage>
        <taxon>Eukaryota</taxon>
        <taxon>Fungi</taxon>
        <taxon>Fungi incertae sedis</taxon>
        <taxon>Mucoromycota</taxon>
        <taxon>Glomeromycotina</taxon>
        <taxon>Glomeromycetes</taxon>
        <taxon>Glomerales</taxon>
        <taxon>Glomeraceae</taxon>
        <taxon>Rhizophagus</taxon>
    </lineage>
</organism>
<dbReference type="EMBL" id="BEXD01003941">
    <property type="protein sequence ID" value="GBC04353.1"/>
    <property type="molecule type" value="Genomic_DNA"/>
</dbReference>
<sequence>MSHTLEPGENEVALKNFWQALKGESYYIDNNKSLFMFDNGHHYKFFGLDDKPYGFYIRDCYDHLLDIALDRDVRNLYITGNPEIGKTFFGYYLLYILAQNDRTVIYEDYSMINVVILFSQEKVSYLHSILDNEEIQSYLYKQEVWYIVDGKTPTHSTAKTILICSPCKSHYTAFDKRIPTILFMPVWSWEEIDECRAKFFDHLSKERVLELYQKWGGVPRYILESANNPDTLNELEKAIELCDVSMLKYIGGSDSTDIISHKIVHIYTNLPIEDGARNHDGSNEKIEYIDEGVPYTKSTIKFASDYVGKKVTINLKATIINDLCRNIDAVLDGGKSDPVLGCFFEQIAHRILQNGGIFQCRSLDTGVERDINFEKLNSHLFSEIDDIKGGFYCQPLDKTFPAIDAIILPNILLQMTTTKKHSIKMIGLKKVQNKLARNGNIRFVFVVPVLA</sequence>
<dbReference type="SUPFAM" id="SSF52540">
    <property type="entry name" value="P-loop containing nucleoside triphosphate hydrolases"/>
    <property type="match status" value="1"/>
</dbReference>
<dbReference type="PANTHER" id="PTHR33129:SF1">
    <property type="entry name" value="ATP-BINDING PROTEIN"/>
    <property type="match status" value="1"/>
</dbReference>
<accession>A0A2Z6RU56</accession>
<name>A0A2Z6RU56_9GLOM</name>
<reference evidence="1 2" key="1">
    <citation type="submission" date="2017-11" db="EMBL/GenBank/DDBJ databases">
        <title>The genome of Rhizophagus clarus HR1 reveals common genetic basis of auxotrophy among arbuscular mycorrhizal fungi.</title>
        <authorList>
            <person name="Kobayashi Y."/>
        </authorList>
    </citation>
    <scope>NUCLEOTIDE SEQUENCE [LARGE SCALE GENOMIC DNA]</scope>
    <source>
        <strain evidence="1 2">HR1</strain>
    </source>
</reference>
<protein>
    <submittedName>
        <fullName evidence="1">Uncharacterized protein</fullName>
    </submittedName>
</protein>
<dbReference type="STRING" id="94130.A0A2Z6RU56"/>
<dbReference type="InterPro" id="IPR052980">
    <property type="entry name" value="Crinkler_effector"/>
</dbReference>
<keyword evidence="2" id="KW-1185">Reference proteome</keyword>
<dbReference type="InterPro" id="IPR027417">
    <property type="entry name" value="P-loop_NTPase"/>
</dbReference>
<dbReference type="Proteomes" id="UP000247702">
    <property type="component" value="Unassembled WGS sequence"/>
</dbReference>
<proteinExistence type="predicted"/>
<comment type="caution">
    <text evidence="1">The sequence shown here is derived from an EMBL/GenBank/DDBJ whole genome shotgun (WGS) entry which is preliminary data.</text>
</comment>
<evidence type="ECO:0000313" key="2">
    <source>
        <dbReference type="Proteomes" id="UP000247702"/>
    </source>
</evidence>